<dbReference type="EMBL" id="BFFP01000038">
    <property type="protein sequence ID" value="GBG95519.1"/>
    <property type="molecule type" value="Genomic_DNA"/>
</dbReference>
<gene>
    <name evidence="6" type="primary">rsmI</name>
    <name evidence="8" type="ORF">LFYK43_19780</name>
</gene>
<dbReference type="InterPro" id="IPR014776">
    <property type="entry name" value="4pyrrole_Mease_sub2"/>
</dbReference>
<dbReference type="FunFam" id="3.30.950.10:FF:000002">
    <property type="entry name" value="Ribosomal RNA small subunit methyltransferase I"/>
    <property type="match status" value="1"/>
</dbReference>
<sequence>MSIEITSSFQGSSSAGTLFLVPTPIGNLGDMSPRAVETLQNVDLIAAEDTRNTQKLLNHFEIKTKQISFHEYNTKERLPQLLDKLRQGLSLAQVSDAGMPSISDPGSELVQACIAASIRVVPLPGPNAALTALIASGLCPQPFLFYGFLSRKNTERKNELAELAAQQVSLIFYEAPHRLVKTLQSLVTAFGGERKVVLCRELTKRYEEFIRGTLPEALEWAQSSQVKGEFVLIVEGNPQKEEDKPQIVLPLEDQVRLLIESEDLKTNDAIKRVAKDNHVKKQVVYNEYHHLN</sequence>
<keyword evidence="4 6" id="KW-0808">Transferase</keyword>
<dbReference type="CDD" id="cd11648">
    <property type="entry name" value="RsmI"/>
    <property type="match status" value="1"/>
</dbReference>
<comment type="function">
    <text evidence="6">Catalyzes the 2'-O-methylation of the ribose of cytidine 1402 (C1402) in 16S rRNA.</text>
</comment>
<dbReference type="InterPro" id="IPR014777">
    <property type="entry name" value="4pyrrole_Mease_sub1"/>
</dbReference>
<dbReference type="InterPro" id="IPR035996">
    <property type="entry name" value="4pyrrol_Methylase_sf"/>
</dbReference>
<dbReference type="SUPFAM" id="SSF53790">
    <property type="entry name" value="Tetrapyrrole methylase"/>
    <property type="match status" value="1"/>
</dbReference>
<dbReference type="Proteomes" id="UP000286848">
    <property type="component" value="Unassembled WGS sequence"/>
</dbReference>
<protein>
    <recommendedName>
        <fullName evidence="6">Ribosomal RNA small subunit methyltransferase I</fullName>
        <ecNumber evidence="6">2.1.1.198</ecNumber>
    </recommendedName>
    <alternativeName>
        <fullName evidence="6">16S rRNA 2'-O-ribose C1402 methyltransferase</fullName>
    </alternativeName>
    <alternativeName>
        <fullName evidence="6">rRNA (cytidine-2'-O-)-methyltransferase RsmI</fullName>
    </alternativeName>
</protein>
<evidence type="ECO:0000256" key="6">
    <source>
        <dbReference type="HAMAP-Rule" id="MF_01877"/>
    </source>
</evidence>
<dbReference type="OrthoDB" id="9809084at2"/>
<comment type="catalytic activity">
    <reaction evidence="6">
        <text>cytidine(1402) in 16S rRNA + S-adenosyl-L-methionine = 2'-O-methylcytidine(1402) in 16S rRNA + S-adenosyl-L-homocysteine + H(+)</text>
        <dbReference type="Rhea" id="RHEA:42924"/>
        <dbReference type="Rhea" id="RHEA-COMP:10285"/>
        <dbReference type="Rhea" id="RHEA-COMP:10286"/>
        <dbReference type="ChEBI" id="CHEBI:15378"/>
        <dbReference type="ChEBI" id="CHEBI:57856"/>
        <dbReference type="ChEBI" id="CHEBI:59789"/>
        <dbReference type="ChEBI" id="CHEBI:74495"/>
        <dbReference type="ChEBI" id="CHEBI:82748"/>
        <dbReference type="EC" id="2.1.1.198"/>
    </reaction>
</comment>
<evidence type="ECO:0000256" key="5">
    <source>
        <dbReference type="ARBA" id="ARBA00022691"/>
    </source>
</evidence>
<keyword evidence="9" id="KW-1185">Reference proteome</keyword>
<dbReference type="NCBIfam" id="TIGR00096">
    <property type="entry name" value="16S rRNA (cytidine(1402)-2'-O)-methyltransferase"/>
    <property type="match status" value="1"/>
</dbReference>
<dbReference type="EC" id="2.1.1.198" evidence="6"/>
<dbReference type="Gene3D" id="3.40.1010.10">
    <property type="entry name" value="Cobalt-precorrin-4 Transmethylase, Domain 1"/>
    <property type="match status" value="1"/>
</dbReference>
<evidence type="ECO:0000256" key="4">
    <source>
        <dbReference type="ARBA" id="ARBA00022679"/>
    </source>
</evidence>
<proteinExistence type="inferred from homology"/>
<evidence type="ECO:0000256" key="1">
    <source>
        <dbReference type="ARBA" id="ARBA00022490"/>
    </source>
</evidence>
<dbReference type="InterPro" id="IPR018063">
    <property type="entry name" value="SAM_MeTrfase_RsmI_CS"/>
</dbReference>
<keyword evidence="5 6" id="KW-0949">S-adenosyl-L-methionine</keyword>
<reference evidence="8 9" key="1">
    <citation type="journal article" date="2019" name="Int. J. Syst. Evol. Microbiol.">
        <title>Lactobacillus salitolerans sp. nov., a novel lactic acid bacterium isolated from spent mushroom substrates.</title>
        <authorList>
            <person name="Tohno M."/>
            <person name="Tanizawa Y."/>
            <person name="Kojima Y."/>
            <person name="Sakamoto M."/>
            <person name="Nakamura Y."/>
            <person name="Ohkuma M."/>
            <person name="Kobayashi H."/>
        </authorList>
    </citation>
    <scope>NUCLEOTIDE SEQUENCE [LARGE SCALE GENOMIC DNA]</scope>
    <source>
        <strain evidence="8 9">YK43</strain>
    </source>
</reference>
<evidence type="ECO:0000256" key="3">
    <source>
        <dbReference type="ARBA" id="ARBA00022603"/>
    </source>
</evidence>
<dbReference type="Pfam" id="PF00590">
    <property type="entry name" value="TP_methylase"/>
    <property type="match status" value="1"/>
</dbReference>
<dbReference type="PROSITE" id="PS01296">
    <property type="entry name" value="RSMI"/>
    <property type="match status" value="1"/>
</dbReference>
<comment type="subcellular location">
    <subcellularLocation>
        <location evidence="6">Cytoplasm</location>
    </subcellularLocation>
</comment>
<organism evidence="8 9">
    <name type="scientific">Ligilactobacillus salitolerans</name>
    <dbReference type="NCBI Taxonomy" id="1808352"/>
    <lineage>
        <taxon>Bacteria</taxon>
        <taxon>Bacillati</taxon>
        <taxon>Bacillota</taxon>
        <taxon>Bacilli</taxon>
        <taxon>Lactobacillales</taxon>
        <taxon>Lactobacillaceae</taxon>
        <taxon>Ligilactobacillus</taxon>
    </lineage>
</organism>
<keyword evidence="3 6" id="KW-0489">Methyltransferase</keyword>
<dbReference type="GO" id="GO:0070677">
    <property type="term" value="F:rRNA (cytosine-2'-O-)-methyltransferase activity"/>
    <property type="evidence" value="ECO:0007669"/>
    <property type="project" value="UniProtKB-UniRule"/>
</dbReference>
<dbReference type="PANTHER" id="PTHR46111">
    <property type="entry name" value="RIBOSOMAL RNA SMALL SUBUNIT METHYLTRANSFERASE I"/>
    <property type="match status" value="1"/>
</dbReference>
<dbReference type="FunFam" id="3.40.1010.10:FF:000002">
    <property type="entry name" value="Ribosomal RNA small subunit methyltransferase I"/>
    <property type="match status" value="1"/>
</dbReference>
<accession>A0A401IVG5</accession>
<name>A0A401IVG5_9LACO</name>
<dbReference type="HAMAP" id="MF_01877">
    <property type="entry name" value="16SrRNA_methyltr_I"/>
    <property type="match status" value="1"/>
</dbReference>
<evidence type="ECO:0000313" key="9">
    <source>
        <dbReference type="Proteomes" id="UP000286848"/>
    </source>
</evidence>
<dbReference type="Gene3D" id="3.30.950.10">
    <property type="entry name" value="Methyltransferase, Cobalt-precorrin-4 Transmethylase, Domain 2"/>
    <property type="match status" value="1"/>
</dbReference>
<comment type="similarity">
    <text evidence="6">Belongs to the methyltransferase superfamily. RsmI family.</text>
</comment>
<dbReference type="AlphaFoldDB" id="A0A401IVG5"/>
<keyword evidence="1 6" id="KW-0963">Cytoplasm</keyword>
<evidence type="ECO:0000256" key="2">
    <source>
        <dbReference type="ARBA" id="ARBA00022552"/>
    </source>
</evidence>
<dbReference type="GO" id="GO:0005737">
    <property type="term" value="C:cytoplasm"/>
    <property type="evidence" value="ECO:0007669"/>
    <property type="project" value="UniProtKB-SubCell"/>
</dbReference>
<dbReference type="PIRSF" id="PIRSF005917">
    <property type="entry name" value="MTase_YraL"/>
    <property type="match status" value="1"/>
</dbReference>
<evidence type="ECO:0000259" key="7">
    <source>
        <dbReference type="Pfam" id="PF00590"/>
    </source>
</evidence>
<evidence type="ECO:0000313" key="8">
    <source>
        <dbReference type="EMBL" id="GBG95519.1"/>
    </source>
</evidence>
<dbReference type="RefSeq" id="WP_124977890.1">
    <property type="nucleotide sequence ID" value="NZ_BFFP01000038.1"/>
</dbReference>
<dbReference type="InterPro" id="IPR008189">
    <property type="entry name" value="rRNA_ssu_MeTfrase_I"/>
</dbReference>
<keyword evidence="2 6" id="KW-0698">rRNA processing</keyword>
<dbReference type="PANTHER" id="PTHR46111:SF1">
    <property type="entry name" value="RIBOSOMAL RNA SMALL SUBUNIT METHYLTRANSFERASE I"/>
    <property type="match status" value="1"/>
</dbReference>
<comment type="caution">
    <text evidence="8">The sequence shown here is derived from an EMBL/GenBank/DDBJ whole genome shotgun (WGS) entry which is preliminary data.</text>
</comment>
<feature type="domain" description="Tetrapyrrole methylase" evidence="7">
    <location>
        <begin position="17"/>
        <end position="217"/>
    </location>
</feature>
<dbReference type="InterPro" id="IPR000878">
    <property type="entry name" value="4pyrrol_Mease"/>
</dbReference>